<evidence type="ECO:0000313" key="2">
    <source>
        <dbReference type="EMBL" id="WWD05195.1"/>
    </source>
</evidence>
<dbReference type="Proteomes" id="UP001358614">
    <property type="component" value="Chromosome 1"/>
</dbReference>
<dbReference type="RefSeq" id="XP_066083162.1">
    <property type="nucleotide sequence ID" value="XM_066227065.1"/>
</dbReference>
<organism evidence="2 3">
    <name type="scientific">Kwoniella europaea PYCC6329</name>
    <dbReference type="NCBI Taxonomy" id="1423913"/>
    <lineage>
        <taxon>Eukaryota</taxon>
        <taxon>Fungi</taxon>
        <taxon>Dikarya</taxon>
        <taxon>Basidiomycota</taxon>
        <taxon>Agaricomycotina</taxon>
        <taxon>Tremellomycetes</taxon>
        <taxon>Tremellales</taxon>
        <taxon>Cryptococcaceae</taxon>
        <taxon>Kwoniella</taxon>
    </lineage>
</organism>
<keyword evidence="3" id="KW-1185">Reference proteome</keyword>
<feature type="region of interest" description="Disordered" evidence="1">
    <location>
        <begin position="1"/>
        <end position="50"/>
    </location>
</feature>
<feature type="region of interest" description="Disordered" evidence="1">
    <location>
        <begin position="425"/>
        <end position="445"/>
    </location>
</feature>
<proteinExistence type="predicted"/>
<dbReference type="EMBL" id="CP144089">
    <property type="protein sequence ID" value="WWD05195.1"/>
    <property type="molecule type" value="Genomic_DNA"/>
</dbReference>
<dbReference type="GeneID" id="91102072"/>
<accession>A0AAX4KFP4</accession>
<gene>
    <name evidence="2" type="ORF">V865_003268</name>
</gene>
<reference evidence="2 3" key="1">
    <citation type="submission" date="2024-01" db="EMBL/GenBank/DDBJ databases">
        <title>Comparative genomics of Cryptococcus and Kwoniella reveals pathogenesis evolution and contrasting modes of karyotype evolution via chromosome fusion or intercentromeric recombination.</title>
        <authorList>
            <person name="Coelho M.A."/>
            <person name="David-Palma M."/>
            <person name="Shea T."/>
            <person name="Bowers K."/>
            <person name="McGinley-Smith S."/>
            <person name="Mohammad A.W."/>
            <person name="Gnirke A."/>
            <person name="Yurkov A.M."/>
            <person name="Nowrousian M."/>
            <person name="Sun S."/>
            <person name="Cuomo C.A."/>
            <person name="Heitman J."/>
        </authorList>
    </citation>
    <scope>NUCLEOTIDE SEQUENCE [LARGE SCALE GENOMIC DNA]</scope>
    <source>
        <strain evidence="2 3">PYCC6329</strain>
    </source>
</reference>
<feature type="compositionally biased region" description="Polar residues" evidence="1">
    <location>
        <begin position="18"/>
        <end position="32"/>
    </location>
</feature>
<evidence type="ECO:0000256" key="1">
    <source>
        <dbReference type="SAM" id="MobiDB-lite"/>
    </source>
</evidence>
<feature type="compositionally biased region" description="Low complexity" evidence="1">
    <location>
        <begin position="39"/>
        <end position="48"/>
    </location>
</feature>
<dbReference type="AlphaFoldDB" id="A0AAX4KFP4"/>
<dbReference type="KEGG" id="ker:91102072"/>
<name>A0AAX4KFP4_9TREE</name>
<protein>
    <submittedName>
        <fullName evidence="2">Uncharacterized protein</fullName>
    </submittedName>
</protein>
<evidence type="ECO:0000313" key="3">
    <source>
        <dbReference type="Proteomes" id="UP001358614"/>
    </source>
</evidence>
<sequence length="445" mass="49684">MNRSTKYAYILPKREEASSSQVNGEDTESSPLCPSHGPQSESQSESLLTEMSDVGLEEYEYQYAYQPPDAGLNSFLVSSPSSLEAECWDWDELGKSLNPYSDAMNPSTSSQSDLVLHPRFLPSTITLPDLELEKSSVSGLFRDELYNLNDNDEDEFPNGTSPDSVPPEDVFQTPHLSGMSVSNGFQSLYDPTPSSPSNLEIYKFDQVGRRLRNDRLNPNLNRELKCYIQAPSWAAEPTGGGGMTRYMASNSKTYDSSKPIATFDNQSTNGQGEISVSSTNGLGWLNSHKTYYTINLSKQFALKKYRSVSGSTEKTRMDRSSTLAPVITTALSWSLTRFLQVHCPPFGEDEQWTGERLDDQIDSVRPILYLGTARILEAWNEVRINDEELIVSKIDGKNVDASRRVARGKAEGRYVPTKRSILYEDDQKAKKGEEQGKGKDEMEVS</sequence>